<accession>A0A9R1C8K6</accession>
<evidence type="ECO:0000313" key="2">
    <source>
        <dbReference type="EMBL" id="GJG57992.1"/>
    </source>
</evidence>
<reference evidence="2" key="1">
    <citation type="journal article" date="2022" name="Int. J. Syst. Evol. Microbiol.">
        <title>Prevotella lacticifex sp. nov., isolated from the rumen of cows.</title>
        <authorList>
            <person name="Shinkai T."/>
            <person name="Ikeyama N."/>
            <person name="Kumagai M."/>
            <person name="Ohmori H."/>
            <person name="Sakamoto M."/>
            <person name="Ohkuma M."/>
            <person name="Mitsumori M."/>
        </authorList>
    </citation>
    <scope>NUCLEOTIDE SEQUENCE</scope>
    <source>
        <strain evidence="2">R5076</strain>
    </source>
</reference>
<name>A0A9R1C8K6_9BACT</name>
<evidence type="ECO:0000313" key="3">
    <source>
        <dbReference type="Proteomes" id="UP000825483"/>
    </source>
</evidence>
<keyword evidence="3" id="KW-1185">Reference proteome</keyword>
<dbReference type="InterPro" id="IPR041055">
    <property type="entry name" value="Kinase-PolyVal"/>
</dbReference>
<dbReference type="RefSeq" id="WP_223930211.1">
    <property type="nucleotide sequence ID" value="NZ_BPTU01000005.1"/>
</dbReference>
<dbReference type="Pfam" id="PF18762">
    <property type="entry name" value="Kinase-PolyVal"/>
    <property type="match status" value="1"/>
</dbReference>
<evidence type="ECO:0000256" key="1">
    <source>
        <dbReference type="SAM" id="MobiDB-lite"/>
    </source>
</evidence>
<sequence length="225" mass="25639">MNETDTQRLSQEDQRGETPVRGILEQAETVAQRVLKSIQAVAGTTDCKRVQIARLTDFAKNNKCWIDSPESLGDFADRGSENEVYLSKDNDVVYKLNDFRYSDDNLTPFFDRIKAHNTYFPDCAYTLIGFAKNRDGKTCAVLSQPYIISGREATEDEIMEELIRLGFIPQMDGEYYTNGIHDIFDASPNNVLVGIDGNLYFIDTIIYRSDDANPDTYHKQSPQYQ</sequence>
<comment type="caution">
    <text evidence="2">The sequence shown here is derived from an EMBL/GenBank/DDBJ whole genome shotgun (WGS) entry which is preliminary data.</text>
</comment>
<dbReference type="AlphaFoldDB" id="A0A9R1C8K6"/>
<dbReference type="GeneID" id="72468895"/>
<feature type="region of interest" description="Disordered" evidence="1">
    <location>
        <begin position="1"/>
        <end position="20"/>
    </location>
</feature>
<organism evidence="2 3">
    <name type="scientific">Prevotella lacticifex</name>
    <dbReference type="NCBI Taxonomy" id="2854755"/>
    <lineage>
        <taxon>Bacteria</taxon>
        <taxon>Pseudomonadati</taxon>
        <taxon>Bacteroidota</taxon>
        <taxon>Bacteroidia</taxon>
        <taxon>Bacteroidales</taxon>
        <taxon>Prevotellaceae</taxon>
        <taxon>Prevotella</taxon>
    </lineage>
</organism>
<protein>
    <submittedName>
        <fullName evidence="2">Uncharacterized protein</fullName>
    </submittedName>
</protein>
<dbReference type="EMBL" id="BPUB01000001">
    <property type="protein sequence ID" value="GJG57992.1"/>
    <property type="molecule type" value="Genomic_DNA"/>
</dbReference>
<dbReference type="Proteomes" id="UP000825483">
    <property type="component" value="Unassembled WGS sequence"/>
</dbReference>
<proteinExistence type="predicted"/>
<gene>
    <name evidence="2" type="ORF">PRLR5076_08430</name>
</gene>